<protein>
    <submittedName>
        <fullName evidence="1">Uncharacterized protein</fullName>
    </submittedName>
</protein>
<organism evidence="1 2">
    <name type="scientific">Nepenthes gracilis</name>
    <name type="common">Slender pitcher plant</name>
    <dbReference type="NCBI Taxonomy" id="150966"/>
    <lineage>
        <taxon>Eukaryota</taxon>
        <taxon>Viridiplantae</taxon>
        <taxon>Streptophyta</taxon>
        <taxon>Embryophyta</taxon>
        <taxon>Tracheophyta</taxon>
        <taxon>Spermatophyta</taxon>
        <taxon>Magnoliopsida</taxon>
        <taxon>eudicotyledons</taxon>
        <taxon>Gunneridae</taxon>
        <taxon>Pentapetalae</taxon>
        <taxon>Caryophyllales</taxon>
        <taxon>Nepenthaceae</taxon>
        <taxon>Nepenthes</taxon>
    </lineage>
</organism>
<evidence type="ECO:0000313" key="1">
    <source>
        <dbReference type="EMBL" id="GMH31716.1"/>
    </source>
</evidence>
<evidence type="ECO:0000313" key="2">
    <source>
        <dbReference type="Proteomes" id="UP001279734"/>
    </source>
</evidence>
<dbReference type="EMBL" id="BSYO01000040">
    <property type="protein sequence ID" value="GMH31716.1"/>
    <property type="molecule type" value="Genomic_DNA"/>
</dbReference>
<sequence length="295" mass="30448">MKARAPISGACVIRSQKAQRGTSSKSPGDPFRDLCCSILEAVGLKPEQHSSSLAVDDNEAGLGATSSFPLVSALPEIDIMLRPDSAPLLGPSTGSNGVAADVKGEASALWDPALVGMDCGRDQSVTVLAPLRVLSGRSKGPEVDSSLMRSDCSVEGHILTAPELGAGPLSADTSSAPGGSNVDEELLNVVASVSGDCCVDLEEQIDSESIQQFAVPLPVAGVSDESGEDFLLLLILVWLLHYFGGYFGDLVAILIICSVVATCGISFAAPSEDDEARCLCAIDHLANGGTYVVRC</sequence>
<reference evidence="1" key="1">
    <citation type="submission" date="2023-05" db="EMBL/GenBank/DDBJ databases">
        <title>Nepenthes gracilis genome sequencing.</title>
        <authorList>
            <person name="Fukushima K."/>
        </authorList>
    </citation>
    <scope>NUCLEOTIDE SEQUENCE</scope>
    <source>
        <strain evidence="1">SING2019-196</strain>
    </source>
</reference>
<accession>A0AAD3TM75</accession>
<gene>
    <name evidence="1" type="ORF">Nepgr_033560</name>
</gene>
<dbReference type="AlphaFoldDB" id="A0AAD3TM75"/>
<name>A0AAD3TM75_NEPGR</name>
<keyword evidence="2" id="KW-1185">Reference proteome</keyword>
<comment type="caution">
    <text evidence="1">The sequence shown here is derived from an EMBL/GenBank/DDBJ whole genome shotgun (WGS) entry which is preliminary data.</text>
</comment>
<dbReference type="Proteomes" id="UP001279734">
    <property type="component" value="Unassembled WGS sequence"/>
</dbReference>
<proteinExistence type="predicted"/>